<dbReference type="Proteomes" id="UP000176037">
    <property type="component" value="Unassembled WGS sequence"/>
</dbReference>
<protein>
    <submittedName>
        <fullName evidence="2">PTS IIA-like nitrogen-regulatory protein PtsN</fullName>
    </submittedName>
</protein>
<keyword evidence="3" id="KW-1185">Reference proteome</keyword>
<dbReference type="InterPro" id="IPR051541">
    <property type="entry name" value="PTS_SugarTrans_NitroReg"/>
</dbReference>
<dbReference type="GO" id="GO:0009401">
    <property type="term" value="P:phosphoenolpyruvate-dependent sugar phosphotransferase system"/>
    <property type="evidence" value="ECO:0007669"/>
    <property type="project" value="InterPro"/>
</dbReference>
<name>A0A1E8FE88_9ALTE</name>
<dbReference type="NCBIfam" id="TIGR01419">
    <property type="entry name" value="nitro_reg_IIA"/>
    <property type="match status" value="1"/>
</dbReference>
<dbReference type="CDD" id="cd00211">
    <property type="entry name" value="PTS_IIA_fru"/>
    <property type="match status" value="1"/>
</dbReference>
<dbReference type="GO" id="GO:0008982">
    <property type="term" value="F:protein-N(PI)-phosphohistidine-sugar phosphotransferase activity"/>
    <property type="evidence" value="ECO:0007669"/>
    <property type="project" value="InterPro"/>
</dbReference>
<sequence>MNIEALVSLDRTQCAVQCNSKKRILEIISDIAADTNPEIQKEDALNALLTREKMGSTGIGNGIALPHGRLANLSKVTAVVVTTTPAIAFDAIDDKPVDIFFAILVPENQTEGHLQTLATIAGKLSQKAIVKTIRAATTKEQVIAALCDEAAK</sequence>
<evidence type="ECO:0000313" key="3">
    <source>
        <dbReference type="Proteomes" id="UP000176037"/>
    </source>
</evidence>
<dbReference type="STRING" id="1856405.BFC17_19675"/>
<dbReference type="RefSeq" id="WP_070176720.1">
    <property type="nucleotide sequence ID" value="NZ_BMJR01000003.1"/>
</dbReference>
<reference evidence="2 3" key="1">
    <citation type="submission" date="2016-09" db="EMBL/GenBank/DDBJ databases">
        <title>Alteromonas lipolytica, a new species isolated from sea water.</title>
        <authorList>
            <person name="Wu Y.-H."/>
            <person name="Cheng H."/>
            <person name="Xu X.-W."/>
        </authorList>
    </citation>
    <scope>NUCLEOTIDE SEQUENCE [LARGE SCALE GENOMIC DNA]</scope>
    <source>
        <strain evidence="2 3">JW12</strain>
    </source>
</reference>
<feature type="domain" description="PTS EIIA type-2" evidence="1">
    <location>
        <begin position="5"/>
        <end position="149"/>
    </location>
</feature>
<dbReference type="InterPro" id="IPR006320">
    <property type="entry name" value="PTS_Nitro_regul"/>
</dbReference>
<dbReference type="InterPro" id="IPR016152">
    <property type="entry name" value="PTrfase/Anion_transptr"/>
</dbReference>
<dbReference type="Pfam" id="PF00359">
    <property type="entry name" value="PTS_EIIA_2"/>
    <property type="match status" value="1"/>
</dbReference>
<dbReference type="Gene3D" id="3.40.930.10">
    <property type="entry name" value="Mannitol-specific EII, Chain A"/>
    <property type="match status" value="1"/>
</dbReference>
<gene>
    <name evidence="2" type="ORF">BFC17_19675</name>
</gene>
<evidence type="ECO:0000313" key="2">
    <source>
        <dbReference type="EMBL" id="OFI33793.1"/>
    </source>
</evidence>
<organism evidence="2 3">
    <name type="scientific">Alteromonas lipolytica</name>
    <dbReference type="NCBI Taxonomy" id="1856405"/>
    <lineage>
        <taxon>Bacteria</taxon>
        <taxon>Pseudomonadati</taxon>
        <taxon>Pseudomonadota</taxon>
        <taxon>Gammaproteobacteria</taxon>
        <taxon>Alteromonadales</taxon>
        <taxon>Alteromonadaceae</taxon>
        <taxon>Alteromonas/Salinimonas group</taxon>
        <taxon>Alteromonas</taxon>
    </lineage>
</organism>
<comment type="caution">
    <text evidence="2">The sequence shown here is derived from an EMBL/GenBank/DDBJ whole genome shotgun (WGS) entry which is preliminary data.</text>
</comment>
<dbReference type="OrthoDB" id="95460at2"/>
<dbReference type="GO" id="GO:0030295">
    <property type="term" value="F:protein kinase activator activity"/>
    <property type="evidence" value="ECO:0007669"/>
    <property type="project" value="TreeGrafter"/>
</dbReference>
<accession>A0A1E8FE88</accession>
<dbReference type="SUPFAM" id="SSF55804">
    <property type="entry name" value="Phoshotransferase/anion transport protein"/>
    <property type="match status" value="1"/>
</dbReference>
<dbReference type="InterPro" id="IPR002178">
    <property type="entry name" value="PTS_EIIA_type-2_dom"/>
</dbReference>
<dbReference type="AlphaFoldDB" id="A0A1E8FE88"/>
<proteinExistence type="predicted"/>
<evidence type="ECO:0000259" key="1">
    <source>
        <dbReference type="PROSITE" id="PS51094"/>
    </source>
</evidence>
<dbReference type="PANTHER" id="PTHR47738">
    <property type="entry name" value="PTS SYSTEM FRUCTOSE-LIKE EIIA COMPONENT-RELATED"/>
    <property type="match status" value="1"/>
</dbReference>
<dbReference type="PANTHER" id="PTHR47738:SF1">
    <property type="entry name" value="NITROGEN REGULATORY PROTEIN"/>
    <property type="match status" value="1"/>
</dbReference>
<dbReference type="EMBL" id="MJIC01000014">
    <property type="protein sequence ID" value="OFI33793.1"/>
    <property type="molecule type" value="Genomic_DNA"/>
</dbReference>
<dbReference type="PROSITE" id="PS00372">
    <property type="entry name" value="PTS_EIIA_TYPE_2_HIS"/>
    <property type="match status" value="1"/>
</dbReference>
<dbReference type="PROSITE" id="PS51094">
    <property type="entry name" value="PTS_EIIA_TYPE_2"/>
    <property type="match status" value="1"/>
</dbReference>